<evidence type="ECO:0000313" key="3">
    <source>
        <dbReference type="EMBL" id="MBC5662403.1"/>
    </source>
</evidence>
<evidence type="ECO:0000256" key="1">
    <source>
        <dbReference type="SAM" id="Phobius"/>
    </source>
</evidence>
<dbReference type="Proteomes" id="UP000615234">
    <property type="component" value="Unassembled WGS sequence"/>
</dbReference>
<keyword evidence="1" id="KW-1133">Transmembrane helix</keyword>
<evidence type="ECO:0000259" key="2">
    <source>
        <dbReference type="Pfam" id="PF13490"/>
    </source>
</evidence>
<feature type="transmembrane region" description="Helical" evidence="1">
    <location>
        <begin position="84"/>
        <end position="104"/>
    </location>
</feature>
<organism evidence="3 4">
    <name type="scientific">Coprococcus hominis</name>
    <name type="common">ex Liu et al. 2022</name>
    <dbReference type="NCBI Taxonomy" id="2763039"/>
    <lineage>
        <taxon>Bacteria</taxon>
        <taxon>Bacillati</taxon>
        <taxon>Bacillota</taxon>
        <taxon>Clostridia</taxon>
        <taxon>Lachnospirales</taxon>
        <taxon>Lachnospiraceae</taxon>
        <taxon>Coprococcus</taxon>
    </lineage>
</organism>
<feature type="domain" description="Putative zinc-finger" evidence="2">
    <location>
        <begin position="3"/>
        <end position="36"/>
    </location>
</feature>
<proteinExistence type="predicted"/>
<dbReference type="EMBL" id="JACOOX010000003">
    <property type="protein sequence ID" value="MBC5662403.1"/>
    <property type="molecule type" value="Genomic_DNA"/>
</dbReference>
<sequence>MTCLEAQSKIMAFIENKLPDDELKEFIKHVKNCENCSEELEIYYTLIVGMKELDNEENLSTNFKKELDDKLDEEMTRMTAVKRIATSTIVLVLAAIVIGLVWVYSGVLEEVYHYEQNAKQKSQTEYYYSDTFGEKLFFDNKYMIEYLEKILYKKDDLPGTSDKNVQFMDKIKRYNQTHKNYLEVAEETAEKDDLENEENIIN</sequence>
<protein>
    <submittedName>
        <fullName evidence="3">Zf-HC2 domain-containing protein</fullName>
    </submittedName>
</protein>
<name>A0A8I0AP90_9FIRM</name>
<comment type="caution">
    <text evidence="3">The sequence shown here is derived from an EMBL/GenBank/DDBJ whole genome shotgun (WGS) entry which is preliminary data.</text>
</comment>
<keyword evidence="1" id="KW-0812">Transmembrane</keyword>
<accession>A0A8I0AP90</accession>
<keyword evidence="1" id="KW-0472">Membrane</keyword>
<dbReference type="AlphaFoldDB" id="A0A8I0AP90"/>
<dbReference type="InterPro" id="IPR027383">
    <property type="entry name" value="Znf_put"/>
</dbReference>
<gene>
    <name evidence="3" type="ORF">H8S09_05770</name>
</gene>
<dbReference type="Pfam" id="PF13490">
    <property type="entry name" value="zf-HC2"/>
    <property type="match status" value="1"/>
</dbReference>
<keyword evidence="4" id="KW-1185">Reference proteome</keyword>
<reference evidence="3 4" key="1">
    <citation type="submission" date="2020-08" db="EMBL/GenBank/DDBJ databases">
        <title>Genome public.</title>
        <authorList>
            <person name="Liu C."/>
            <person name="Sun Q."/>
        </authorList>
    </citation>
    <scope>NUCLEOTIDE SEQUENCE [LARGE SCALE GENOMIC DNA]</scope>
    <source>
        <strain evidence="3 4">NSJ-10</strain>
    </source>
</reference>
<evidence type="ECO:0000313" key="4">
    <source>
        <dbReference type="Proteomes" id="UP000615234"/>
    </source>
</evidence>
<dbReference type="RefSeq" id="WP_117807538.1">
    <property type="nucleotide sequence ID" value="NZ_JACOOX010000003.1"/>
</dbReference>